<dbReference type="GO" id="GO:0003700">
    <property type="term" value="F:DNA-binding transcription factor activity"/>
    <property type="evidence" value="ECO:0007669"/>
    <property type="project" value="TreeGrafter"/>
</dbReference>
<evidence type="ECO:0000259" key="5">
    <source>
        <dbReference type="SMART" id="SM00419"/>
    </source>
</evidence>
<proteinExistence type="predicted"/>
<protein>
    <submittedName>
        <fullName evidence="6">Transcriptional regulator, Crp/Fnr family</fullName>
    </submittedName>
</protein>
<feature type="domain" description="Cyclic nucleotide-binding" evidence="4">
    <location>
        <begin position="41"/>
        <end position="160"/>
    </location>
</feature>
<dbReference type="CDD" id="cd00038">
    <property type="entry name" value="CAP_ED"/>
    <property type="match status" value="1"/>
</dbReference>
<evidence type="ECO:0000256" key="3">
    <source>
        <dbReference type="ARBA" id="ARBA00023163"/>
    </source>
</evidence>
<sequence length="254" mass="28716">MSAISSLVDHEQVSANAQACLAESESHNLHLKALLSKYPALIESADEACWDMLNEAKLMSVPAGTVLFHEAMECKHLMLIVEGKVRVYKDSPEGREVTLYRVEPGQLCVHNLNNLVNGLAYPIMAQTETDMQGLVIPRPIFHKTLEESNSFRTYVLRTLTERLSHMVDLVSGFAFDRLDLRIACWLNHEFEKGCGKPIKITHSELAQELGTTREMVSRILKEFEHKRCVQLARGKIHLQCRHTLKLVSQGKGKK</sequence>
<dbReference type="GO" id="GO:0005829">
    <property type="term" value="C:cytosol"/>
    <property type="evidence" value="ECO:0007669"/>
    <property type="project" value="TreeGrafter"/>
</dbReference>
<dbReference type="Gene3D" id="1.10.10.10">
    <property type="entry name" value="Winged helix-like DNA-binding domain superfamily/Winged helix DNA-binding domain"/>
    <property type="match status" value="1"/>
</dbReference>
<dbReference type="InterPro" id="IPR012318">
    <property type="entry name" value="HTH_CRP"/>
</dbReference>
<keyword evidence="1" id="KW-0805">Transcription regulation</keyword>
<evidence type="ECO:0000256" key="1">
    <source>
        <dbReference type="ARBA" id="ARBA00023015"/>
    </source>
</evidence>
<dbReference type="PANTHER" id="PTHR24567">
    <property type="entry name" value="CRP FAMILY TRANSCRIPTIONAL REGULATORY PROTEIN"/>
    <property type="match status" value="1"/>
</dbReference>
<dbReference type="InterPro" id="IPR000595">
    <property type="entry name" value="cNMP-bd_dom"/>
</dbReference>
<dbReference type="Gene3D" id="2.60.120.10">
    <property type="entry name" value="Jelly Rolls"/>
    <property type="match status" value="1"/>
</dbReference>
<evidence type="ECO:0000313" key="6">
    <source>
        <dbReference type="EMBL" id="VAW98518.1"/>
    </source>
</evidence>
<dbReference type="EMBL" id="UOFR01000060">
    <property type="protein sequence ID" value="VAW98518.1"/>
    <property type="molecule type" value="Genomic_DNA"/>
</dbReference>
<dbReference type="Pfam" id="PF13545">
    <property type="entry name" value="HTH_Crp_2"/>
    <property type="match status" value="1"/>
</dbReference>
<keyword evidence="2" id="KW-0238">DNA-binding</keyword>
<dbReference type="SUPFAM" id="SSF46785">
    <property type="entry name" value="Winged helix' DNA-binding domain"/>
    <property type="match status" value="1"/>
</dbReference>
<evidence type="ECO:0000259" key="4">
    <source>
        <dbReference type="SMART" id="SM00100"/>
    </source>
</evidence>
<dbReference type="GO" id="GO:0003677">
    <property type="term" value="F:DNA binding"/>
    <property type="evidence" value="ECO:0007669"/>
    <property type="project" value="UniProtKB-KW"/>
</dbReference>
<keyword evidence="3" id="KW-0804">Transcription</keyword>
<feature type="domain" description="HTH crp-type" evidence="5">
    <location>
        <begin position="192"/>
        <end position="240"/>
    </location>
</feature>
<dbReference type="AlphaFoldDB" id="A0A3B0ZY79"/>
<dbReference type="InterPro" id="IPR018490">
    <property type="entry name" value="cNMP-bd_dom_sf"/>
</dbReference>
<dbReference type="PRINTS" id="PR00034">
    <property type="entry name" value="HTHCRP"/>
</dbReference>
<accession>A0A3B0ZY79</accession>
<dbReference type="InterPro" id="IPR014710">
    <property type="entry name" value="RmlC-like_jellyroll"/>
</dbReference>
<gene>
    <name evidence="6" type="ORF">MNBD_GAMMA21-2205</name>
</gene>
<dbReference type="InterPro" id="IPR050397">
    <property type="entry name" value="Env_Response_Regulators"/>
</dbReference>
<organism evidence="6">
    <name type="scientific">hydrothermal vent metagenome</name>
    <dbReference type="NCBI Taxonomy" id="652676"/>
    <lineage>
        <taxon>unclassified sequences</taxon>
        <taxon>metagenomes</taxon>
        <taxon>ecological metagenomes</taxon>
    </lineage>
</organism>
<dbReference type="PANTHER" id="PTHR24567:SF74">
    <property type="entry name" value="HTH-TYPE TRANSCRIPTIONAL REGULATOR ARCR"/>
    <property type="match status" value="1"/>
</dbReference>
<dbReference type="SMART" id="SM00419">
    <property type="entry name" value="HTH_CRP"/>
    <property type="match status" value="1"/>
</dbReference>
<dbReference type="Pfam" id="PF00027">
    <property type="entry name" value="cNMP_binding"/>
    <property type="match status" value="1"/>
</dbReference>
<evidence type="ECO:0000256" key="2">
    <source>
        <dbReference type="ARBA" id="ARBA00023125"/>
    </source>
</evidence>
<dbReference type="InterPro" id="IPR036388">
    <property type="entry name" value="WH-like_DNA-bd_sf"/>
</dbReference>
<dbReference type="SMART" id="SM00100">
    <property type="entry name" value="cNMP"/>
    <property type="match status" value="1"/>
</dbReference>
<reference evidence="6" key="1">
    <citation type="submission" date="2018-06" db="EMBL/GenBank/DDBJ databases">
        <authorList>
            <person name="Zhirakovskaya E."/>
        </authorList>
    </citation>
    <scope>NUCLEOTIDE SEQUENCE</scope>
</reference>
<name>A0A3B0ZY79_9ZZZZ</name>
<dbReference type="SUPFAM" id="SSF51206">
    <property type="entry name" value="cAMP-binding domain-like"/>
    <property type="match status" value="1"/>
</dbReference>
<dbReference type="InterPro" id="IPR036390">
    <property type="entry name" value="WH_DNA-bd_sf"/>
</dbReference>